<evidence type="ECO:0000313" key="1">
    <source>
        <dbReference type="EMBL" id="KAJ5234679.1"/>
    </source>
</evidence>
<evidence type="ECO:0000313" key="2">
    <source>
        <dbReference type="Proteomes" id="UP001147733"/>
    </source>
</evidence>
<gene>
    <name evidence="1" type="ORF">N7469_003847</name>
</gene>
<dbReference type="EMBL" id="JAPQKT010000003">
    <property type="protein sequence ID" value="KAJ5234679.1"/>
    <property type="molecule type" value="Genomic_DNA"/>
</dbReference>
<sequence>MISLPAAKCRRESERNGHKVLTHLQVMHPFLDLGLPARRYRCIASAGDAKWRVDEDHDC</sequence>
<dbReference type="AlphaFoldDB" id="A0A9W9P3C4"/>
<reference evidence="1" key="1">
    <citation type="submission" date="2022-11" db="EMBL/GenBank/DDBJ databases">
        <authorList>
            <person name="Petersen C."/>
        </authorList>
    </citation>
    <scope>NUCLEOTIDE SEQUENCE</scope>
    <source>
        <strain evidence="1">IBT 23319</strain>
    </source>
</reference>
<organism evidence="1 2">
    <name type="scientific">Penicillium citrinum</name>
    <dbReference type="NCBI Taxonomy" id="5077"/>
    <lineage>
        <taxon>Eukaryota</taxon>
        <taxon>Fungi</taxon>
        <taxon>Dikarya</taxon>
        <taxon>Ascomycota</taxon>
        <taxon>Pezizomycotina</taxon>
        <taxon>Eurotiomycetes</taxon>
        <taxon>Eurotiomycetidae</taxon>
        <taxon>Eurotiales</taxon>
        <taxon>Aspergillaceae</taxon>
        <taxon>Penicillium</taxon>
    </lineage>
</organism>
<protein>
    <submittedName>
        <fullName evidence="1">Uncharacterized protein</fullName>
    </submittedName>
</protein>
<dbReference type="GeneID" id="81381934"/>
<name>A0A9W9P3C4_PENCI</name>
<reference evidence="1" key="2">
    <citation type="journal article" date="2023" name="IMA Fungus">
        <title>Comparative genomic study of the Penicillium genus elucidates a diverse pangenome and 15 lateral gene transfer events.</title>
        <authorList>
            <person name="Petersen C."/>
            <person name="Sorensen T."/>
            <person name="Nielsen M.R."/>
            <person name="Sondergaard T.E."/>
            <person name="Sorensen J.L."/>
            <person name="Fitzpatrick D.A."/>
            <person name="Frisvad J.C."/>
            <person name="Nielsen K.L."/>
        </authorList>
    </citation>
    <scope>NUCLEOTIDE SEQUENCE</scope>
    <source>
        <strain evidence="1">IBT 23319</strain>
    </source>
</reference>
<comment type="caution">
    <text evidence="1">The sequence shown here is derived from an EMBL/GenBank/DDBJ whole genome shotgun (WGS) entry which is preliminary data.</text>
</comment>
<dbReference type="Proteomes" id="UP001147733">
    <property type="component" value="Unassembled WGS sequence"/>
</dbReference>
<proteinExistence type="predicted"/>
<keyword evidence="2" id="KW-1185">Reference proteome</keyword>
<accession>A0A9W9P3C4</accession>
<dbReference type="RefSeq" id="XP_056502179.1">
    <property type="nucleotide sequence ID" value="XM_056642767.1"/>
</dbReference>